<feature type="transmembrane region" description="Helical" evidence="8">
    <location>
        <begin position="272"/>
        <end position="295"/>
    </location>
</feature>
<dbReference type="EMBL" id="RQTK01000720">
    <property type="protein sequence ID" value="RUS75672.1"/>
    <property type="molecule type" value="Genomic_DNA"/>
</dbReference>
<evidence type="ECO:0000313" key="10">
    <source>
        <dbReference type="EMBL" id="RUS75672.1"/>
    </source>
</evidence>
<feature type="domain" description="G-protein coupled receptors family 1 profile" evidence="9">
    <location>
        <begin position="1"/>
        <end position="331"/>
    </location>
</feature>
<dbReference type="GO" id="GO:0004930">
    <property type="term" value="F:G protein-coupled receptor activity"/>
    <property type="evidence" value="ECO:0007669"/>
    <property type="project" value="UniProtKB-KW"/>
</dbReference>
<feature type="transmembrane region" description="Helical" evidence="8">
    <location>
        <begin position="74"/>
        <end position="94"/>
    </location>
</feature>
<dbReference type="PROSITE" id="PS50262">
    <property type="entry name" value="G_PROTEIN_RECEP_F1_2"/>
    <property type="match status" value="1"/>
</dbReference>
<dbReference type="PANTHER" id="PTHR24238">
    <property type="entry name" value="G-PROTEIN COUPLED RECEPTOR"/>
    <property type="match status" value="1"/>
</dbReference>
<gene>
    <name evidence="10" type="ORF">EGW08_016566</name>
</gene>
<evidence type="ECO:0000256" key="2">
    <source>
        <dbReference type="ARBA" id="ARBA00022692"/>
    </source>
</evidence>
<evidence type="ECO:0000313" key="11">
    <source>
        <dbReference type="Proteomes" id="UP000271974"/>
    </source>
</evidence>
<evidence type="ECO:0000256" key="4">
    <source>
        <dbReference type="ARBA" id="ARBA00023040"/>
    </source>
</evidence>
<protein>
    <recommendedName>
        <fullName evidence="9">G-protein coupled receptors family 1 profile domain-containing protein</fullName>
    </recommendedName>
</protein>
<reference evidence="10 11" key="1">
    <citation type="submission" date="2019-01" db="EMBL/GenBank/DDBJ databases">
        <title>A draft genome assembly of the solar-powered sea slug Elysia chlorotica.</title>
        <authorList>
            <person name="Cai H."/>
            <person name="Li Q."/>
            <person name="Fang X."/>
            <person name="Li J."/>
            <person name="Curtis N.E."/>
            <person name="Altenburger A."/>
            <person name="Shibata T."/>
            <person name="Feng M."/>
            <person name="Maeda T."/>
            <person name="Schwartz J.A."/>
            <person name="Shigenobu S."/>
            <person name="Lundholm N."/>
            <person name="Nishiyama T."/>
            <person name="Yang H."/>
            <person name="Hasebe M."/>
            <person name="Li S."/>
            <person name="Pierce S.K."/>
            <person name="Wang J."/>
        </authorList>
    </citation>
    <scope>NUCLEOTIDE SEQUENCE [LARGE SCALE GENOMIC DNA]</scope>
    <source>
        <strain evidence="10">EC2010</strain>
        <tissue evidence="10">Whole organism of an adult</tissue>
    </source>
</reference>
<evidence type="ECO:0000256" key="8">
    <source>
        <dbReference type="SAM" id="Phobius"/>
    </source>
</evidence>
<organism evidence="10 11">
    <name type="scientific">Elysia chlorotica</name>
    <name type="common">Eastern emerald elysia</name>
    <name type="synonym">Sea slug</name>
    <dbReference type="NCBI Taxonomy" id="188477"/>
    <lineage>
        <taxon>Eukaryota</taxon>
        <taxon>Metazoa</taxon>
        <taxon>Spiralia</taxon>
        <taxon>Lophotrochozoa</taxon>
        <taxon>Mollusca</taxon>
        <taxon>Gastropoda</taxon>
        <taxon>Heterobranchia</taxon>
        <taxon>Euthyneura</taxon>
        <taxon>Panpulmonata</taxon>
        <taxon>Sacoglossa</taxon>
        <taxon>Placobranchoidea</taxon>
        <taxon>Plakobranchidae</taxon>
        <taxon>Elysia</taxon>
    </lineage>
</organism>
<dbReference type="AlphaFoldDB" id="A0A3S0ZUN9"/>
<comment type="subcellular location">
    <subcellularLocation>
        <location evidence="1">Membrane</location>
        <topology evidence="1">Multi-pass membrane protein</topology>
    </subcellularLocation>
</comment>
<keyword evidence="6" id="KW-0675">Receptor</keyword>
<dbReference type="Gene3D" id="1.20.1070.10">
    <property type="entry name" value="Rhodopsin 7-helix transmembrane proteins"/>
    <property type="match status" value="2"/>
</dbReference>
<name>A0A3S0ZUN9_ELYCH</name>
<feature type="transmembrane region" description="Helical" evidence="8">
    <location>
        <begin position="315"/>
        <end position="334"/>
    </location>
</feature>
<dbReference type="GO" id="GO:0016020">
    <property type="term" value="C:membrane"/>
    <property type="evidence" value="ECO:0007669"/>
    <property type="project" value="UniProtKB-SubCell"/>
</dbReference>
<evidence type="ECO:0000256" key="1">
    <source>
        <dbReference type="ARBA" id="ARBA00004141"/>
    </source>
</evidence>
<dbReference type="PANTHER" id="PTHR24238:SF47">
    <property type="entry name" value="ECDYSTEROIDS_DOPAMINE RECEPTOR-RELATED"/>
    <property type="match status" value="1"/>
</dbReference>
<feature type="non-terminal residue" evidence="10">
    <location>
        <position position="1"/>
    </location>
</feature>
<dbReference type="Proteomes" id="UP000271974">
    <property type="component" value="Unassembled WGS sequence"/>
</dbReference>
<feature type="transmembrane region" description="Helical" evidence="8">
    <location>
        <begin position="21"/>
        <end position="39"/>
    </location>
</feature>
<keyword evidence="11" id="KW-1185">Reference proteome</keyword>
<keyword evidence="2 8" id="KW-0812">Transmembrane</keyword>
<dbReference type="InterPro" id="IPR017452">
    <property type="entry name" value="GPCR_Rhodpsn_7TM"/>
</dbReference>
<dbReference type="OrthoDB" id="6161389at2759"/>
<keyword evidence="3 8" id="KW-1133">Transmembrane helix</keyword>
<evidence type="ECO:0000256" key="3">
    <source>
        <dbReference type="ARBA" id="ARBA00022989"/>
    </source>
</evidence>
<dbReference type="InterPro" id="IPR000276">
    <property type="entry name" value="GPCR_Rhodpsn"/>
</dbReference>
<accession>A0A3S0ZUN9</accession>
<keyword evidence="5 8" id="KW-0472">Membrane</keyword>
<dbReference type="CDD" id="cd00637">
    <property type="entry name" value="7tm_classA_rhodopsin-like"/>
    <property type="match status" value="1"/>
</dbReference>
<dbReference type="SUPFAM" id="SSF81321">
    <property type="entry name" value="Family A G protein-coupled receptor-like"/>
    <property type="match status" value="1"/>
</dbReference>
<proteinExistence type="predicted"/>
<comment type="caution">
    <text evidence="10">The sequence shown here is derived from an EMBL/GenBank/DDBJ whole genome shotgun (WGS) entry which is preliminary data.</text>
</comment>
<feature type="non-terminal residue" evidence="10">
    <location>
        <position position="339"/>
    </location>
</feature>
<evidence type="ECO:0000256" key="6">
    <source>
        <dbReference type="ARBA" id="ARBA00023170"/>
    </source>
</evidence>
<evidence type="ECO:0000256" key="7">
    <source>
        <dbReference type="ARBA" id="ARBA00023224"/>
    </source>
</evidence>
<keyword evidence="7" id="KW-0807">Transducer</keyword>
<keyword evidence="4" id="KW-0297">G-protein coupled receptor</keyword>
<evidence type="ECO:0000259" key="9">
    <source>
        <dbReference type="PROSITE" id="PS50262"/>
    </source>
</evidence>
<evidence type="ECO:0000256" key="5">
    <source>
        <dbReference type="ARBA" id="ARBA00023136"/>
    </source>
</evidence>
<dbReference type="Pfam" id="PF00001">
    <property type="entry name" value="7tm_1"/>
    <property type="match status" value="1"/>
</dbReference>
<sequence length="339" mass="37456">RYRKVCVPFGWQISARQAKTISCVLIATSVLFSIPYGLINGTLTRPTPRPGIFGHECSVDDSYVETIWPLTNNALFFFLFLACCSTIVVLYYLVGTKTLRHSRAMGRSAFSCATDGPSSSDGAIVTSSTFTTNMAASDTSNRDSPDATSRIMVEGPLKSIRNRLSKSSKTDNFSLIKNFRGYFTLCANSEGLPVTSNLFDLSRQQPAGNNKALVVNRRYDQNSSNIAKTKNKALKKNGFASTLKGLTRQDSICERPKVNEPGTKRNLNRTSVMLTTISAIFIVSFIPFLTLAFYFNAHPNAYLALSGTSLSLYHLFVRSYFLNCAANAVIYGIYDLTFR</sequence>